<feature type="transmembrane region" description="Helical" evidence="1">
    <location>
        <begin position="379"/>
        <end position="399"/>
    </location>
</feature>
<feature type="transmembrane region" description="Helical" evidence="1">
    <location>
        <begin position="306"/>
        <end position="327"/>
    </location>
</feature>
<comment type="caution">
    <text evidence="2">The sequence shown here is derived from an EMBL/GenBank/DDBJ whole genome shotgun (WGS) entry which is preliminary data.</text>
</comment>
<evidence type="ECO:0000313" key="3">
    <source>
        <dbReference type="Proteomes" id="UP001470230"/>
    </source>
</evidence>
<keyword evidence="1" id="KW-1133">Transmembrane helix</keyword>
<protein>
    <recommendedName>
        <fullName evidence="4">Polycystin cation channel PKD1/PKD2 domain-containing protein</fullName>
    </recommendedName>
</protein>
<proteinExistence type="predicted"/>
<dbReference type="EMBL" id="JAPFFF010000005">
    <property type="protein sequence ID" value="KAK8889014.1"/>
    <property type="molecule type" value="Genomic_DNA"/>
</dbReference>
<keyword evidence="1" id="KW-0812">Transmembrane</keyword>
<feature type="transmembrane region" description="Helical" evidence="1">
    <location>
        <begin position="34"/>
        <end position="56"/>
    </location>
</feature>
<feature type="transmembrane region" description="Helical" evidence="1">
    <location>
        <begin position="272"/>
        <end position="294"/>
    </location>
</feature>
<gene>
    <name evidence="2" type="ORF">M9Y10_033756</name>
</gene>
<keyword evidence="3" id="KW-1185">Reference proteome</keyword>
<feature type="transmembrane region" description="Helical" evidence="1">
    <location>
        <begin position="347"/>
        <end position="372"/>
    </location>
</feature>
<feature type="transmembrane region" description="Helical" evidence="1">
    <location>
        <begin position="411"/>
        <end position="439"/>
    </location>
</feature>
<evidence type="ECO:0000256" key="1">
    <source>
        <dbReference type="SAM" id="Phobius"/>
    </source>
</evidence>
<feature type="transmembrane region" description="Helical" evidence="1">
    <location>
        <begin position="227"/>
        <end position="244"/>
    </location>
</feature>
<accession>A0ABR2KD05</accession>
<organism evidence="2 3">
    <name type="scientific">Tritrichomonas musculus</name>
    <dbReference type="NCBI Taxonomy" id="1915356"/>
    <lineage>
        <taxon>Eukaryota</taxon>
        <taxon>Metamonada</taxon>
        <taxon>Parabasalia</taxon>
        <taxon>Tritrichomonadida</taxon>
        <taxon>Tritrichomonadidae</taxon>
        <taxon>Tritrichomonas</taxon>
    </lineage>
</organism>
<sequence length="452" mass="52760">MGLRIVLLHTRAIPFSYKGKSSSLTLWRQYFRPPFHSCFQIVETIAALLYLFSVLVPVQTETQILRNVFKDIFFLEKHESPVSKASDLNDYYQELKTSAEKIKNDFILKAKFPNESTLVYHTITFLNGSKILEFHPDVDPESLKNISTIQSSIPIYLYSTRKPILACSIWELVITVSDKYSNPAFFLSSKLYWRRCPLDENQEALGEKIDQYHLPYYRYTVYNVKPLLLVSILHFLYLLHYFNVKSKMHREWRKTDPNYQEMKSTSQFHYTFGFWPLCEVISSASLIVSVSLLLNDAKKMTEYPTLIIMKIFTISTTFLFLTALQWFSFNTYTYHYVEILREGVLQIFSVAISFLPVIFAFFFIGIFLFANIADKARSYFSMMTILVSFTLGDNILPTYNDFSDGSVLFNWLAFAYITLLVLVSGWAVFASFTAMVSFIDRKLLMKQHLHKD</sequence>
<dbReference type="Proteomes" id="UP001470230">
    <property type="component" value="Unassembled WGS sequence"/>
</dbReference>
<name>A0ABR2KD05_9EUKA</name>
<keyword evidence="1" id="KW-0472">Membrane</keyword>
<reference evidence="2 3" key="1">
    <citation type="submission" date="2024-04" db="EMBL/GenBank/DDBJ databases">
        <title>Tritrichomonas musculus Genome.</title>
        <authorList>
            <person name="Alves-Ferreira E."/>
            <person name="Grigg M."/>
            <person name="Lorenzi H."/>
            <person name="Galac M."/>
        </authorList>
    </citation>
    <scope>NUCLEOTIDE SEQUENCE [LARGE SCALE GENOMIC DNA]</scope>
    <source>
        <strain evidence="2 3">EAF2021</strain>
    </source>
</reference>
<evidence type="ECO:0000313" key="2">
    <source>
        <dbReference type="EMBL" id="KAK8889014.1"/>
    </source>
</evidence>
<evidence type="ECO:0008006" key="4">
    <source>
        <dbReference type="Google" id="ProtNLM"/>
    </source>
</evidence>